<sequence length="151" mass="16668">MSDLILESPVFKNGGEIPKKYGYKNSNINPPLKIKGIPQNTKSLALIMDDPDAMGAVGKIWVHWVIWNIKPDTTEIKEDSIPADSVEGKTDFGEIGYGGPAPPDKEHTYIFKLYALDNKLNLNQGASKSDVEKLMKNHILAEAKLTGKYSP</sequence>
<dbReference type="Proteomes" id="UP000004348">
    <property type="component" value="Chromosome"/>
</dbReference>
<dbReference type="InterPro" id="IPR005247">
    <property type="entry name" value="YbhB_YbcL/LppC-like"/>
</dbReference>
<evidence type="ECO:0000313" key="1">
    <source>
        <dbReference type="EMBL" id="EGG41294.1"/>
    </source>
</evidence>
<protein>
    <submittedName>
        <fullName evidence="1">PEBP family protein</fullName>
    </submittedName>
</protein>
<dbReference type="InterPro" id="IPR008914">
    <property type="entry name" value="PEBP"/>
</dbReference>
<reference evidence="1" key="1">
    <citation type="journal article" date="2011" name="PLoS ONE">
        <title>Genome of a low-salinity ammonia-oxidizing archaeon determined by single-cell and metagenomic analysis.</title>
        <authorList>
            <person name="Blainey P.C."/>
            <person name="Mosier A.C."/>
            <person name="Potanina A."/>
            <person name="Francis C.A."/>
            <person name="Quake S.R."/>
        </authorList>
    </citation>
    <scope>NUCLEOTIDE SEQUENCE [LARGE SCALE GENOMIC DNA]</scope>
    <source>
        <strain evidence="1">SFB1</strain>
    </source>
</reference>
<proteinExistence type="predicted"/>
<accession>F3KN61</accession>
<dbReference type="Gene3D" id="3.90.280.10">
    <property type="entry name" value="PEBP-like"/>
    <property type="match status" value="1"/>
</dbReference>
<dbReference type="Pfam" id="PF01161">
    <property type="entry name" value="PBP"/>
    <property type="match status" value="1"/>
</dbReference>
<dbReference type="HOGENOM" id="CLU_083918_3_2_2"/>
<dbReference type="PANTHER" id="PTHR30289:SF1">
    <property type="entry name" value="PEBP (PHOSPHATIDYLETHANOLAMINE-BINDING PROTEIN) FAMILY PROTEIN"/>
    <property type="match status" value="1"/>
</dbReference>
<dbReference type="PANTHER" id="PTHR30289">
    <property type="entry name" value="UNCHARACTERIZED PROTEIN YBCL-RELATED"/>
    <property type="match status" value="1"/>
</dbReference>
<dbReference type="EMBL" id="AEGP01000066">
    <property type="protein sequence ID" value="EGG41294.1"/>
    <property type="molecule type" value="Genomic_DNA"/>
</dbReference>
<comment type="caution">
    <text evidence="1">The sequence shown here is derived from an EMBL/GenBank/DDBJ whole genome shotgun (WGS) entry which is preliminary data.</text>
</comment>
<dbReference type="SUPFAM" id="SSF49777">
    <property type="entry name" value="PEBP-like"/>
    <property type="match status" value="1"/>
</dbReference>
<dbReference type="NCBIfam" id="TIGR00481">
    <property type="entry name" value="YbhB/YbcL family Raf kinase inhibitor-like protein"/>
    <property type="match status" value="1"/>
</dbReference>
<dbReference type="STRING" id="886738.Nlim_2108"/>
<gene>
    <name evidence="1" type="ORF">Nlim_2108</name>
</gene>
<organism evidence="1">
    <name type="scientific">Candidatus Nitrosarchaeum limnium SFB1</name>
    <dbReference type="NCBI Taxonomy" id="886738"/>
    <lineage>
        <taxon>Archaea</taxon>
        <taxon>Nitrososphaerota</taxon>
        <taxon>Nitrososphaeria</taxon>
        <taxon>Nitrosopumilales</taxon>
        <taxon>Nitrosopumilaceae</taxon>
        <taxon>Nitrosarchaeum</taxon>
    </lineage>
</organism>
<dbReference type="AlphaFoldDB" id="F3KN61"/>
<name>F3KN61_9ARCH</name>
<dbReference type="InterPro" id="IPR036610">
    <property type="entry name" value="PEBP-like_sf"/>
</dbReference>
<dbReference type="CDD" id="cd00865">
    <property type="entry name" value="PEBP_bact_arch"/>
    <property type="match status" value="1"/>
</dbReference>
<dbReference type="PATRIC" id="fig|886738.10.peg.2235"/>